<evidence type="ECO:0000259" key="12">
    <source>
        <dbReference type="PROSITE" id="PS50026"/>
    </source>
</evidence>
<evidence type="ECO:0000259" key="11">
    <source>
        <dbReference type="PROSITE" id="PS01180"/>
    </source>
</evidence>
<dbReference type="GO" id="GO:0045597">
    <property type="term" value="P:positive regulation of cell differentiation"/>
    <property type="evidence" value="ECO:0007669"/>
    <property type="project" value="UniProtKB-ARBA"/>
</dbReference>
<dbReference type="Gene3D" id="2.60.120.290">
    <property type="entry name" value="Spermadhesin, CUB domain"/>
    <property type="match status" value="15"/>
</dbReference>
<dbReference type="PROSITE" id="PS00010">
    <property type="entry name" value="ASX_HYDROXYL"/>
    <property type="match status" value="1"/>
</dbReference>
<dbReference type="CDD" id="cd00041">
    <property type="entry name" value="CUB"/>
    <property type="match status" value="11"/>
</dbReference>
<feature type="chain" id="PRO_5040122102" description="Cubilin" evidence="10">
    <location>
        <begin position="20"/>
        <end position="2970"/>
    </location>
</feature>
<accession>A0A9P1IX36</accession>
<feature type="domain" description="CUB" evidence="11">
    <location>
        <begin position="1280"/>
        <end position="1403"/>
    </location>
</feature>
<dbReference type="CDD" id="cd00054">
    <property type="entry name" value="EGF_CA"/>
    <property type="match status" value="5"/>
</dbReference>
<feature type="domain" description="CUB" evidence="11">
    <location>
        <begin position="1928"/>
        <end position="2044"/>
    </location>
</feature>
<keyword evidence="3 9" id="KW-0245">EGF-like domain</keyword>
<feature type="domain" description="EGF-like" evidence="12">
    <location>
        <begin position="340"/>
        <end position="381"/>
    </location>
</feature>
<evidence type="ECO:0000256" key="9">
    <source>
        <dbReference type="PROSITE-ProRule" id="PRU00076"/>
    </source>
</evidence>
<feature type="domain" description="CUB" evidence="11">
    <location>
        <begin position="1042"/>
        <end position="1159"/>
    </location>
</feature>
<feature type="domain" description="CUB" evidence="11">
    <location>
        <begin position="2291"/>
        <end position="2410"/>
    </location>
</feature>
<feature type="disulfide bond" evidence="9">
    <location>
        <begin position="197"/>
        <end position="206"/>
    </location>
</feature>
<dbReference type="GO" id="GO:0005576">
    <property type="term" value="C:extracellular region"/>
    <property type="evidence" value="ECO:0007669"/>
    <property type="project" value="UniProtKB-SubCell"/>
</dbReference>
<comment type="caution">
    <text evidence="13">The sequence shown here is derived from an EMBL/GenBank/DDBJ whole genome shotgun (WGS) entry which is preliminary data.</text>
</comment>
<dbReference type="InterPro" id="IPR001881">
    <property type="entry name" value="EGF-like_Ca-bd_dom"/>
</dbReference>
<dbReference type="EMBL" id="CANHGI010000005">
    <property type="protein sequence ID" value="CAI5451747.1"/>
    <property type="molecule type" value="Genomic_DNA"/>
</dbReference>
<dbReference type="OrthoDB" id="10009301at2759"/>
<dbReference type="InterPro" id="IPR035914">
    <property type="entry name" value="Sperma_CUB_dom_sf"/>
</dbReference>
<name>A0A9P1IX36_9PELO</name>
<feature type="disulfide bond" evidence="9">
    <location>
        <begin position="462"/>
        <end position="471"/>
    </location>
</feature>
<evidence type="ECO:0000256" key="6">
    <source>
        <dbReference type="ARBA" id="ARBA00023157"/>
    </source>
</evidence>
<dbReference type="FunFam" id="2.10.25.10:FF:000014">
    <property type="entry name" value="Latent-transforming growth factor beta-binding protein 3"/>
    <property type="match status" value="1"/>
</dbReference>
<keyword evidence="14" id="KW-1185">Reference proteome</keyword>
<keyword evidence="4 10" id="KW-0732">Signal</keyword>
<dbReference type="Pfam" id="PF07645">
    <property type="entry name" value="EGF_CA"/>
    <property type="match status" value="3"/>
</dbReference>
<proteinExistence type="predicted"/>
<feature type="domain" description="CUB" evidence="11">
    <location>
        <begin position="632"/>
        <end position="750"/>
    </location>
</feature>
<dbReference type="Gene3D" id="2.10.25.10">
    <property type="entry name" value="Laminin"/>
    <property type="match status" value="8"/>
</dbReference>
<evidence type="ECO:0000313" key="13">
    <source>
        <dbReference type="EMBL" id="CAI5451747.1"/>
    </source>
</evidence>
<dbReference type="InterPro" id="IPR000152">
    <property type="entry name" value="EGF-type_Asp/Asn_hydroxyl_site"/>
</dbReference>
<evidence type="ECO:0000313" key="14">
    <source>
        <dbReference type="Proteomes" id="UP001152747"/>
    </source>
</evidence>
<evidence type="ECO:0000256" key="4">
    <source>
        <dbReference type="ARBA" id="ARBA00022729"/>
    </source>
</evidence>
<dbReference type="InterPro" id="IPR018097">
    <property type="entry name" value="EGF_Ca-bd_CS"/>
</dbReference>
<dbReference type="Proteomes" id="UP001152747">
    <property type="component" value="Unassembled WGS sequence"/>
</dbReference>
<keyword evidence="7" id="KW-0325">Glycoprotein</keyword>
<feature type="domain" description="CUB" evidence="11">
    <location>
        <begin position="2669"/>
        <end position="2808"/>
    </location>
</feature>
<dbReference type="FunFam" id="2.10.25.10:FF:000012">
    <property type="entry name" value="Delta-like protein"/>
    <property type="match status" value="1"/>
</dbReference>
<feature type="domain" description="CUB" evidence="11">
    <location>
        <begin position="1404"/>
        <end position="1532"/>
    </location>
</feature>
<evidence type="ECO:0000256" key="10">
    <source>
        <dbReference type="SAM" id="SignalP"/>
    </source>
</evidence>
<feature type="disulfide bond" evidence="8">
    <location>
        <begin position="1404"/>
        <end position="1431"/>
    </location>
</feature>
<dbReference type="InterPro" id="IPR009030">
    <property type="entry name" value="Growth_fac_rcpt_cys_sf"/>
</dbReference>
<evidence type="ECO:0000256" key="5">
    <source>
        <dbReference type="ARBA" id="ARBA00022737"/>
    </source>
</evidence>
<reference evidence="13" key="1">
    <citation type="submission" date="2022-11" db="EMBL/GenBank/DDBJ databases">
        <authorList>
            <person name="Kikuchi T."/>
        </authorList>
    </citation>
    <scope>NUCLEOTIDE SEQUENCE</scope>
    <source>
        <strain evidence="13">PS1010</strain>
    </source>
</reference>
<keyword evidence="5" id="KW-0677">Repeat</keyword>
<dbReference type="SUPFAM" id="SSF49854">
    <property type="entry name" value="Spermadhesin, CUB domain"/>
    <property type="match status" value="15"/>
</dbReference>
<dbReference type="PANTHER" id="PTHR24251:SF30">
    <property type="entry name" value="MEMBRANE FRIZZLED-RELATED PROTEIN"/>
    <property type="match status" value="1"/>
</dbReference>
<dbReference type="SMART" id="SM00042">
    <property type="entry name" value="CUB"/>
    <property type="match status" value="15"/>
</dbReference>
<dbReference type="InterPro" id="IPR049883">
    <property type="entry name" value="NOTCH1_EGF-like"/>
</dbReference>
<organism evidence="13 14">
    <name type="scientific">Caenorhabditis angaria</name>
    <dbReference type="NCBI Taxonomy" id="860376"/>
    <lineage>
        <taxon>Eukaryota</taxon>
        <taxon>Metazoa</taxon>
        <taxon>Ecdysozoa</taxon>
        <taxon>Nematoda</taxon>
        <taxon>Chromadorea</taxon>
        <taxon>Rhabditida</taxon>
        <taxon>Rhabditina</taxon>
        <taxon>Rhabditomorpha</taxon>
        <taxon>Rhabditoidea</taxon>
        <taxon>Rhabditidae</taxon>
        <taxon>Peloderinae</taxon>
        <taxon>Caenorhabditis</taxon>
    </lineage>
</organism>
<feature type="domain" description="CUB" evidence="11">
    <location>
        <begin position="2414"/>
        <end position="2536"/>
    </location>
</feature>
<feature type="domain" description="CUB" evidence="11">
    <location>
        <begin position="2167"/>
        <end position="2290"/>
    </location>
</feature>
<dbReference type="InterPro" id="IPR000742">
    <property type="entry name" value="EGF"/>
</dbReference>
<comment type="subcellular location">
    <subcellularLocation>
        <location evidence="1">Secreted</location>
    </subcellularLocation>
</comment>
<keyword evidence="2" id="KW-0964">Secreted</keyword>
<feature type="domain" description="EGF-like" evidence="12">
    <location>
        <begin position="473"/>
        <end position="509"/>
    </location>
</feature>
<dbReference type="PROSITE" id="PS01187">
    <property type="entry name" value="EGF_CA"/>
    <property type="match status" value="2"/>
</dbReference>
<feature type="domain" description="EGF-like" evidence="12">
    <location>
        <begin position="435"/>
        <end position="472"/>
    </location>
</feature>
<dbReference type="SMART" id="SM00179">
    <property type="entry name" value="EGF_CA"/>
    <property type="match status" value="6"/>
</dbReference>
<feature type="domain" description="CUB" evidence="11">
    <location>
        <begin position="756"/>
        <end position="912"/>
    </location>
</feature>
<keyword evidence="6 9" id="KW-1015">Disulfide bond</keyword>
<dbReference type="SMART" id="SM00181">
    <property type="entry name" value="EGF"/>
    <property type="match status" value="8"/>
</dbReference>
<dbReference type="GO" id="GO:0005509">
    <property type="term" value="F:calcium ion binding"/>
    <property type="evidence" value="ECO:0007669"/>
    <property type="project" value="InterPro"/>
</dbReference>
<dbReference type="PROSITE" id="PS00022">
    <property type="entry name" value="EGF_1"/>
    <property type="match status" value="4"/>
</dbReference>
<feature type="disulfide bond" evidence="9">
    <location>
        <begin position="239"/>
        <end position="248"/>
    </location>
</feature>
<feature type="domain" description="EGF-like" evidence="12">
    <location>
        <begin position="300"/>
        <end position="339"/>
    </location>
</feature>
<evidence type="ECO:0000256" key="2">
    <source>
        <dbReference type="ARBA" id="ARBA00022525"/>
    </source>
</evidence>
<evidence type="ECO:0008006" key="15">
    <source>
        <dbReference type="Google" id="ProtNLM"/>
    </source>
</evidence>
<sequence length="2970" mass="333930">MLSKLFFLLIFLRISLLDGEKASPDIDEIQLDDNFDARARILMVDGNIIFHAGYAKNITFHTNGGGGGIFINQTDLTRMPPYVSFLAYGDRLNSLEQSEKVSKTTTVKLTQSQRAVAIAVRGLYLSYKNVSSELKSLRNYKRAKGVTDARQRVMIRNLNERVKVLEAEKEKKACDTHRCENGGTCISQGGDSFLCLCPPHFSGQRCEADIDECDVYGGTELGCHNGTCINTHGGYRCECYANFYGTHCQLESAICSKSTSEELCGTHGHCVETTSGLQYRCQCDHGYQQADPKTNPTCVDIDECTSVPCHPGIECLNLPGSFQCNGCPLGYKMEGNNCRDINECDKENSCDPNVQCINTIGSYECTPCPPGYSGDSKKKCTKTDRCSPNPCPSLATCKENDEAMNVNGYICTCPHGFTGGSINSEGRPEECLKSNTTVCDDHKCVNGGICKPLDDSNSKCECGRDYIGKFCEKGSPCFSNPCRNGGVCKIQEDDYICQCPLNFFGENCENQEGIFDTHVTNENGTFEQEIPENSTNHVRNLYFNIPQSNSALKISFNSFENFRTTIPGPTDCETTLGKLSLYDGPGEHFQLLATFCGDANTVHAPLINTPITLTSTTALLRFKGKTGDYSIVDIELQNLKGILEVPDNKDDLVCEWYISAPAGKVVELTIPSLIMASRNESKCNRNQLSVFDGYSNYDAHRIIQECSDIEEPMVIKSTGPYLTVAFSSNIFTNVDKPNTIKGFTIAYKFLDSDNSCGGDIINSKDAIGFTGTIQSPNYGSLYPPNMDCTWNIFASSSENITRDDLVIKLTFDEFDVPSGLEYHSDPEGGVLLRRHPRFRHHPFLREPVLFIKVACKDDYVRIYNIDGTMIYDACNRHRPRNEMFIEQSKTVIGFHSNSATQGKGFSINYEVICQKTLEGNGTVQSWNFPNGGPAGKCTYIIKAPRTHIVQIKFETIFLQTLTWGQCMSLKNTSEIENYIEIEGGRADNTLINRRFFCPKQPLTEDSTLSIPASRPVKIIVSSDGNEKFKGISFEYTTVDIGCGGIFSELSGTITSPNYPEKYQHHLHCVYEIIGPMSKSVKLTFDNFDLESTNTETCEHDRVEVYTRYIDEKRHGKLIGKFCGAMIPPLMFSNMGRMVLVFITDRSVSSQGFSAKYELVERDDHCDRSYTDPSGTIIYQQNQDNVHEKCIFNIAVADRQRIVLKMNNMTLPCDKARIKIRNGPTETSPAFASLYQESEVCDTHSMPVLRTTSNRATIVFTSTTSQTVGFNMSYEVISGGCGGRIDGLSGSISAPQYPLSDRRTMNCEWTIAVADGNRVRFTVAELDDLKSSDNNGNCPLFAGNRLDIMDTSRQDAKLLKRFCQKEIAAEPVKSDDNELIVRYVQSGAYYTHKLFGFLAHFTTICDGIVLTDITGSIQSPGYPHNVYTNQACSWTIRVPLGNRIIIHVHHFVVDRMTKYGYKTCGDNALKIDDIHLKSADVQTDGVLTTNTTINKYCDVNVPLVINSKHNEVRLTYQSKNKPENQFWLSYHTIGCVGDISSPQDIRIRRDTIDEEFDNFECQYKITAPFGKKVRLTINSFNVQQGPGDCTYKSDGSFKGLAVFMGSSNASGVAQETICTSYKDKVIESHTDQIFLLMKLNRNDFIRNEEFFFNAVVEFVEAKDNETCGGVIDLRQDHQHTITSPGYPNPYPSGVSCRWLFIVNPGNHVQLNLAEYHSPNNENLLDGHSIARYGYRENTQFSCSKGSMYSDGLLTIYEGNLTTDKIVEKLCSDDRKTIEIFSNQSLVIFNGATNIVGRKSGADEKEKIGFILKAQSVCGGVLYAEKQDKRIYLEHSVVGVCNVTVKKVDPADTEVHLNLDVYETTNSSAHSKISDHIKVYTDGNFRGETPISVEIPEYFEAENNIELSIHHESNTPQFALLQYSSDDIACGGFVHRDKGMLRAPLRDLGEEFDCGWTISNSPGNTVNFHVTFHNLPSSENCTESYVEIREFNQSGRILSRQCDSKVIDTTEYSAQTVYVYLRYRPDKEAIDYDPQKIVFFGMYERIGGGDTESRLIQPPFLLKTGSYIWTILGGENTQAMLIKTSNVSLSPSSYLRVTQSSDNDDSEDFSYEEISRTDPDKEIFLPVSTASIYSKLKPTDQFTITWEPVPKDYLNRTKNSESDEKIYDCGGNLNPTWEWQSISNPLPPGQPYGYEENIHCRWGIIKPLFHGVEMKFDFIDLEDDPECRFDYVAIKSGLMEITDEKFNKRQKHCSKSSLNQTFTFSMPKRIFVHFVSDRSRHGTGFKLSYRLTCQSVDFINPTTVFDETLSSPKYGQTLESDLSCQWTIISISNRRLSVEFEDLDIVENSPCEENNALSISDGYLSRNYDVRKYCGTLDGEKINTTSHNGQLLLKYKAEASSKRGFKARIFEIVTECPSGIMRIDEEHPTHVIYSPEYPEKIPASTECEYVVAAPNGHRLALTFDPDNFDIEEHGGYNDTTSDFLEVRDGPSQHSHLIGMFKGTRSPSTIYSQGNYLYMRIHTDSFPSGDKFIAKFELAKCGGTIIVRENQTVHITSPNYPDPYDIPVQCVWRVRSPNTHLLLARLEHMWLSYSINCTTESIVIRDGNVTATPLVPRICNQNFAPDDFVRSSTNELTIVFNSTSTIKRAGRQYCNKRKCGFDIAVKLSEISCGHDISDLKGSITLPGYPGKLLPNMKCTWKMKAKPGFVYMLKMNFTDTPNYHNYDGMVYFAPEKCYADLQVVQSVSKDTFLDHMRNERKFCNNSLVLWTETDVAKLVYTDSPTKELLSRNLSREESDVLYSPFVIDYVMMPATRKNDCTFLVNQNTSFSFSNDTKNGDIKIKNVCHFAVEKPDEFSTVSIKINNFGYQSQGIGELFCDDFDASIILRSDEPVFMDRNFCERSSQNNRSDLIFVNNKIDIFVQHDFEDAPQPEFSIDVEFQKCGGYIKDTNYGNITSPNFGDGKKYLSESRCK</sequence>
<dbReference type="Pfam" id="PF00431">
    <property type="entry name" value="CUB"/>
    <property type="match status" value="12"/>
</dbReference>
<evidence type="ECO:0000256" key="3">
    <source>
        <dbReference type="ARBA" id="ARBA00022536"/>
    </source>
</evidence>
<evidence type="ECO:0000256" key="1">
    <source>
        <dbReference type="ARBA" id="ARBA00004613"/>
    </source>
</evidence>
<dbReference type="PROSITE" id="PS01180">
    <property type="entry name" value="CUB"/>
    <property type="match status" value="14"/>
</dbReference>
<feature type="domain" description="CUB" evidence="11">
    <location>
        <begin position="1165"/>
        <end position="1276"/>
    </location>
</feature>
<dbReference type="Pfam" id="PF00008">
    <property type="entry name" value="EGF"/>
    <property type="match status" value="2"/>
</dbReference>
<dbReference type="SUPFAM" id="SSF57184">
    <property type="entry name" value="Growth factor receptor domain"/>
    <property type="match status" value="1"/>
</dbReference>
<feature type="domain" description="CUB" evidence="11">
    <location>
        <begin position="1666"/>
        <end position="1815"/>
    </location>
</feature>
<feature type="domain" description="EGF-like" evidence="12">
    <location>
        <begin position="209"/>
        <end position="249"/>
    </location>
</feature>
<feature type="disulfide bond" evidence="9">
    <location>
        <begin position="499"/>
        <end position="508"/>
    </location>
</feature>
<feature type="domain" description="EGF-like" evidence="12">
    <location>
        <begin position="170"/>
        <end position="207"/>
    </location>
</feature>
<feature type="signal peptide" evidence="10">
    <location>
        <begin position="1"/>
        <end position="19"/>
    </location>
</feature>
<dbReference type="PANTHER" id="PTHR24251">
    <property type="entry name" value="OVOCHYMASE-RELATED"/>
    <property type="match status" value="1"/>
</dbReference>
<gene>
    <name evidence="13" type="ORF">CAMP_LOCUS14384</name>
</gene>
<dbReference type="SUPFAM" id="SSF57196">
    <property type="entry name" value="EGF/Laminin"/>
    <property type="match status" value="5"/>
</dbReference>
<dbReference type="FunFam" id="2.60.120.290:FF:000013">
    <property type="entry name" value="Membrane frizzled-related protein"/>
    <property type="match status" value="1"/>
</dbReference>
<protein>
    <recommendedName>
        <fullName evidence="15">Cubilin</fullName>
    </recommendedName>
</protein>
<comment type="caution">
    <text evidence="9">Lacks conserved residue(s) required for the propagation of feature annotation.</text>
</comment>
<evidence type="ECO:0000256" key="7">
    <source>
        <dbReference type="ARBA" id="ARBA00023180"/>
    </source>
</evidence>
<dbReference type="InterPro" id="IPR000859">
    <property type="entry name" value="CUB_dom"/>
</dbReference>
<dbReference type="PROSITE" id="PS50026">
    <property type="entry name" value="EGF_3"/>
    <property type="match status" value="7"/>
</dbReference>
<feature type="domain" description="EGF-like" evidence="12">
    <location>
        <begin position="382"/>
        <end position="425"/>
    </location>
</feature>
<feature type="domain" description="CUB" evidence="11">
    <location>
        <begin position="2940"/>
        <end position="2970"/>
    </location>
</feature>
<feature type="domain" description="CUB" evidence="11">
    <location>
        <begin position="2538"/>
        <end position="2665"/>
    </location>
</feature>
<evidence type="ECO:0000256" key="8">
    <source>
        <dbReference type="PROSITE-ProRule" id="PRU00059"/>
    </source>
</evidence>